<name>A0AC58J706_DANRE</name>
<sequence>MDPFMSEQSLQKTSPTSDPAAMQKFSTALQAQAQTLSVHQQQLTHLTEELVKALQGLNISAQSPIESFAFNAPPSENPSAAQNPRLALPEKYGGNPAKCKGFLLQCQLFISQQPYMYTTEKSKIAFVCSLLTDKALEWATAIWQPSTPTFATFASFLQKFRTVFEHPEGGRSAGEELLTIQQGNQTAADFALQFRTLAAKTGWLDDTLKTLYRKGLNPELQTELACRDEGKTLDQFIELSILLDNLIRARKPLHSLSPLSLRPRLPANNALEPMQIGHTPLTSEERERRFQFNLCMYCGLPGHIKARCPVRPSSRSLPVSSALCSSINNQCIEVPISLTVNGTVINLTAIIDSGAAGNFMDKTFADDHNIPLFSCSSPISVLPRIHYWH</sequence>
<keyword evidence="2" id="KW-0808">Transferase</keyword>
<evidence type="ECO:0000313" key="1">
    <source>
        <dbReference type="Proteomes" id="UP000000437"/>
    </source>
</evidence>
<organism evidence="1 2">
    <name type="scientific">Danio rerio</name>
    <name type="common">Zebrafish</name>
    <name type="synonym">Brachydanio rerio</name>
    <dbReference type="NCBI Taxonomy" id="7955"/>
    <lineage>
        <taxon>Eukaryota</taxon>
        <taxon>Metazoa</taxon>
        <taxon>Chordata</taxon>
        <taxon>Craniata</taxon>
        <taxon>Vertebrata</taxon>
        <taxon>Euteleostomi</taxon>
        <taxon>Actinopterygii</taxon>
        <taxon>Neopterygii</taxon>
        <taxon>Teleostei</taxon>
        <taxon>Ostariophysi</taxon>
        <taxon>Cypriniformes</taxon>
        <taxon>Danionidae</taxon>
        <taxon>Danioninae</taxon>
        <taxon>Danio</taxon>
    </lineage>
</organism>
<evidence type="ECO:0000313" key="2">
    <source>
        <dbReference type="RefSeq" id="XP_073802265.1"/>
    </source>
</evidence>
<protein>
    <submittedName>
        <fullName evidence="2">Glycerol kinase isoform X9</fullName>
    </submittedName>
</protein>
<accession>A0AC58J706</accession>
<keyword evidence="1" id="KW-1185">Reference proteome</keyword>
<keyword evidence="2" id="KW-0418">Kinase</keyword>
<dbReference type="Proteomes" id="UP000000437">
    <property type="component" value="Chromosome 1"/>
</dbReference>
<proteinExistence type="predicted"/>
<dbReference type="RefSeq" id="XP_073802265.1">
    <property type="nucleotide sequence ID" value="XM_073946164.1"/>
</dbReference>
<gene>
    <name evidence="2" type="primary">zgc:172295</name>
</gene>
<reference evidence="2" key="1">
    <citation type="submission" date="2025-08" db="UniProtKB">
        <authorList>
            <consortium name="RefSeq"/>
        </authorList>
    </citation>
    <scope>IDENTIFICATION</scope>
    <source>
        <strain evidence="2">Tuebingen</strain>
        <tissue evidence="2">Fibroblasts and whole tissue</tissue>
    </source>
</reference>